<dbReference type="InterPro" id="IPR044726">
    <property type="entry name" value="ABCC_6TM_D2"/>
</dbReference>
<feature type="non-terminal residue" evidence="15">
    <location>
        <position position="1"/>
    </location>
</feature>
<dbReference type="GO" id="GO:0140359">
    <property type="term" value="F:ABC-type transporter activity"/>
    <property type="evidence" value="ECO:0007669"/>
    <property type="project" value="InterPro"/>
</dbReference>
<keyword evidence="7" id="KW-0067">ATP-binding</keyword>
<evidence type="ECO:0000256" key="7">
    <source>
        <dbReference type="ARBA" id="ARBA00022840"/>
    </source>
</evidence>
<organism evidence="15 16">
    <name type="scientific">Eragrostis curvula</name>
    <name type="common">weeping love grass</name>
    <dbReference type="NCBI Taxonomy" id="38414"/>
    <lineage>
        <taxon>Eukaryota</taxon>
        <taxon>Viridiplantae</taxon>
        <taxon>Streptophyta</taxon>
        <taxon>Embryophyta</taxon>
        <taxon>Tracheophyta</taxon>
        <taxon>Spermatophyta</taxon>
        <taxon>Magnoliopsida</taxon>
        <taxon>Liliopsida</taxon>
        <taxon>Poales</taxon>
        <taxon>Poaceae</taxon>
        <taxon>PACMAD clade</taxon>
        <taxon>Chloridoideae</taxon>
        <taxon>Eragrostideae</taxon>
        <taxon>Eragrostidinae</taxon>
        <taxon>Eragrostis</taxon>
    </lineage>
</organism>
<evidence type="ECO:0000256" key="5">
    <source>
        <dbReference type="ARBA" id="ARBA00022737"/>
    </source>
</evidence>
<reference evidence="15 16" key="1">
    <citation type="journal article" date="2019" name="Sci. Rep.">
        <title>A high-quality genome of Eragrostis curvula grass provides insights into Poaceae evolution and supports new strategies to enhance forage quality.</title>
        <authorList>
            <person name="Carballo J."/>
            <person name="Santos B.A.C.M."/>
            <person name="Zappacosta D."/>
            <person name="Garbus I."/>
            <person name="Selva J.P."/>
            <person name="Gallo C.A."/>
            <person name="Diaz A."/>
            <person name="Albertini E."/>
            <person name="Caccamo M."/>
            <person name="Echenique V."/>
        </authorList>
    </citation>
    <scope>NUCLEOTIDE SEQUENCE [LARGE SCALE GENOMIC DNA]</scope>
    <source>
        <strain evidence="16">cv. Victoria</strain>
        <tissue evidence="15">Leaf</tissue>
    </source>
</reference>
<feature type="domain" description="ABC transmembrane type-1" evidence="14">
    <location>
        <begin position="822"/>
        <end position="1087"/>
    </location>
</feature>
<dbReference type="FunFam" id="1.20.1560.10:FF:000003">
    <property type="entry name" value="ABC transporter C family member 10"/>
    <property type="match status" value="1"/>
</dbReference>
<dbReference type="CDD" id="cd18580">
    <property type="entry name" value="ABC_6TM_ABCC_D2"/>
    <property type="match status" value="1"/>
</dbReference>
<feature type="transmembrane region" description="Helical" evidence="12">
    <location>
        <begin position="807"/>
        <end position="833"/>
    </location>
</feature>
<feature type="non-terminal residue" evidence="15">
    <location>
        <position position="1340"/>
    </location>
</feature>
<dbReference type="Gene3D" id="3.40.50.300">
    <property type="entry name" value="P-loop containing nucleotide triphosphate hydrolases"/>
    <property type="match status" value="2"/>
</dbReference>
<dbReference type="CDD" id="cd03244">
    <property type="entry name" value="ABCC_MRP_domain2"/>
    <property type="match status" value="1"/>
</dbReference>
<evidence type="ECO:0000313" key="16">
    <source>
        <dbReference type="Proteomes" id="UP000324897"/>
    </source>
</evidence>
<dbReference type="InterPro" id="IPR036640">
    <property type="entry name" value="ABC1_TM_sf"/>
</dbReference>
<dbReference type="SUPFAM" id="SSF52540">
    <property type="entry name" value="P-loop containing nucleoside triphosphate hydrolases"/>
    <property type="match status" value="2"/>
</dbReference>
<evidence type="ECO:0000256" key="2">
    <source>
        <dbReference type="ARBA" id="ARBA00009726"/>
    </source>
</evidence>
<evidence type="ECO:0000256" key="11">
    <source>
        <dbReference type="ARBA" id="ARBA00057614"/>
    </source>
</evidence>
<dbReference type="CDD" id="cd03250">
    <property type="entry name" value="ABCC_MRP_domain1"/>
    <property type="match status" value="1"/>
</dbReference>
<dbReference type="OrthoDB" id="628615at2759"/>
<keyword evidence="10 12" id="KW-0472">Membrane</keyword>
<feature type="transmembrane region" description="Helical" evidence="12">
    <location>
        <begin position="354"/>
        <end position="381"/>
    </location>
</feature>
<feature type="transmembrane region" description="Helical" evidence="12">
    <location>
        <begin position="445"/>
        <end position="466"/>
    </location>
</feature>
<dbReference type="FunFam" id="3.40.50.300:FF:000163">
    <property type="entry name" value="Multidrug resistance-associated protein member 4"/>
    <property type="match status" value="1"/>
</dbReference>
<evidence type="ECO:0000259" key="13">
    <source>
        <dbReference type="PROSITE" id="PS50893"/>
    </source>
</evidence>
<dbReference type="InterPro" id="IPR003439">
    <property type="entry name" value="ABC_transporter-like_ATP-bd"/>
</dbReference>
<evidence type="ECO:0000256" key="6">
    <source>
        <dbReference type="ARBA" id="ARBA00022741"/>
    </source>
</evidence>
<comment type="similarity">
    <text evidence="2">Belongs to the ABC transporter superfamily. ABCC family. Conjugate transporter (TC 3.A.1.208) subfamily.</text>
</comment>
<dbReference type="InterPro" id="IPR027417">
    <property type="entry name" value="P-loop_NTPase"/>
</dbReference>
<dbReference type="EMBL" id="RWGY01000002">
    <property type="protein sequence ID" value="TVU51018.1"/>
    <property type="molecule type" value="Genomic_DNA"/>
</dbReference>
<dbReference type="InterPro" id="IPR017871">
    <property type="entry name" value="ABC_transporter-like_CS"/>
</dbReference>
<keyword evidence="16" id="KW-1185">Reference proteome</keyword>
<dbReference type="SMART" id="SM00382">
    <property type="entry name" value="AAA"/>
    <property type="match status" value="2"/>
</dbReference>
<evidence type="ECO:0000256" key="3">
    <source>
        <dbReference type="ARBA" id="ARBA00022448"/>
    </source>
</evidence>
<feature type="domain" description="ABC transporter" evidence="13">
    <location>
        <begin position="1126"/>
        <end position="1339"/>
    </location>
</feature>
<dbReference type="PANTHER" id="PTHR24223:SF249">
    <property type="entry name" value="OS02G0288700 PROTEIN"/>
    <property type="match status" value="1"/>
</dbReference>
<keyword evidence="9 12" id="KW-1133">Transmembrane helix</keyword>
<dbReference type="CDD" id="cd18579">
    <property type="entry name" value="ABC_6TM_ABCC_D1"/>
    <property type="match status" value="1"/>
</dbReference>
<protein>
    <recommendedName>
        <fullName evidence="17">ABC transporter C family member 3</fullName>
    </recommendedName>
</protein>
<dbReference type="FunFam" id="1.20.1560.10:FF:000002">
    <property type="entry name" value="ABC transporter C family member 5"/>
    <property type="match status" value="1"/>
</dbReference>
<evidence type="ECO:0000256" key="8">
    <source>
        <dbReference type="ARBA" id="ARBA00022967"/>
    </source>
</evidence>
<accession>A0A5J9WSC2</accession>
<comment type="function">
    <text evidence="11">ABC transporter that may affect phytic acid transport and compartmentalization. May function directly or indirectly in removing phytic acid from the cytosol or in vesicle trafficking. Required for phytic acid accumulation in developing seeds. Phytic acid is the primary storage form of phosphorus in cereal grains and other plant seeds.</text>
</comment>
<dbReference type="Pfam" id="PF00664">
    <property type="entry name" value="ABC_membrane"/>
    <property type="match status" value="2"/>
</dbReference>
<keyword evidence="6" id="KW-0547">Nucleotide-binding</keyword>
<dbReference type="PROSITE" id="PS50929">
    <property type="entry name" value="ABC_TM1F"/>
    <property type="match status" value="2"/>
</dbReference>
<dbReference type="PANTHER" id="PTHR24223">
    <property type="entry name" value="ATP-BINDING CASSETTE SUB-FAMILY C"/>
    <property type="match status" value="1"/>
</dbReference>
<keyword evidence="8" id="KW-1278">Translocase</keyword>
<comment type="subcellular location">
    <subcellularLocation>
        <location evidence="1">Membrane</location>
        <topology evidence="1">Multi-pass membrane protein</topology>
    </subcellularLocation>
</comment>
<dbReference type="GO" id="GO:0005524">
    <property type="term" value="F:ATP binding"/>
    <property type="evidence" value="ECO:0007669"/>
    <property type="project" value="UniProtKB-KW"/>
</dbReference>
<evidence type="ECO:0000313" key="15">
    <source>
        <dbReference type="EMBL" id="TVU51018.1"/>
    </source>
</evidence>
<feature type="transmembrane region" description="Helical" evidence="12">
    <location>
        <begin position="932"/>
        <end position="950"/>
    </location>
</feature>
<name>A0A5J9WSC2_9POAL</name>
<feature type="transmembrane region" description="Helical" evidence="12">
    <location>
        <begin position="853"/>
        <end position="876"/>
    </location>
</feature>
<comment type="caution">
    <text evidence="15">The sequence shown here is derived from an EMBL/GenBank/DDBJ whole genome shotgun (WGS) entry which is preliminary data.</text>
</comment>
<evidence type="ECO:0000259" key="14">
    <source>
        <dbReference type="PROSITE" id="PS50929"/>
    </source>
</evidence>
<dbReference type="SUPFAM" id="SSF90123">
    <property type="entry name" value="ABC transporter transmembrane region"/>
    <property type="match status" value="2"/>
</dbReference>
<sequence>YTTLLFSGDLWRGVGGGVLIESGSRDSRDLNYVPFLMQSTGAGLLRKLCICSYSQVPTLSRITVATVTNESLWSHGVHHSAIPPQAASPPALIIQASARSPRPPGVEFRNRIQIGSRPARHRSGTPPCLLGKELFIIMKEPLLDRESSCLSYEARNHRSIFTDVGLFSSITFSWMAPLLDLGKRKALELNDVPFLDDIDSVRGISPELKSHIVSMSATGQHTDVTTVKLAKVYALLRTVTSYVGPYLIEYFVDYLNENPRSTKEGYLLVFAFVVSQLMEGISSRHLLFRSQQLGIRVRSALIAIIFQRGLALSSRSKQAGRSSGELINVVSLDAERVGNFNWCMHELWLLPVQISLAMVILYSTLGLAAFAALAATVLMMLANIPLARIQRNYQEKTVNAKDARMSSMSQIMQNMRILKLQGWELAFLSKVKELRKVEMNWIKKYVYTSSMLISVFFGAPAFVAMITFGTCILLGIPLEAGKVLSALATFRQLQGPIYNLPNTISSIIQTKVSLDRICSFLCLEESASDAMSTLPYLNFSVRQGMRVAICGTVGSGKSSLLSCILGEIPKLSGEVQTCGRIAFVSQSPWIQSGTVEENVLFGTEMNRERYEKVLEACSFKKDLDTLPLGDQTIIGERGINLSGGQKQRIQIARALYQDADIFLFDDPFSAVDARTGLHLFKECLLEFLASKTVLYVTHHVDFLPSADLILVLRDGKITQSGNYKEILRSGEELMELVVSHKDALSTINMLERPSGTFDSTYHPGRDGNNLVITEDKQDDNNEEEIIDNGQLVVEEEREKGRVGFIVYWKYITMAYAGALVPLILLAQIVFQVLQIGSNFWMAWAAPISKNANSRVSCLLMINVYVALALISSLCIFVRSHLLVMAGCKTATILFERMHDCVFRAPMSFFDSTPSGRIFNRASTDQSTVDTRIFDLMGYLLFPAIEILGTIVLMSRIAWPVFVIFIPIIAASLWYQQYYIDAARELQRLIGVCRAPIMQHFTESIAGSDIIRCFQKERQFISSIGHLVDNLSRPSLYNAAAMEWLCFRLDILSSSIFSFTLMLLVSSPTALINPKTAGLAVTYGLSLSICYKGGQLPFSAYTNIPSEPPLTLSESRPDCQWPIKGEIELRNLHVRYSPQLPFVLKGLTCILPGGKKTGIVGRTGGGKSTLIQALFRIVDPWSGQVFIDGIDICTIGLHDLRTRLSIIPQDPVMFEGTLRSNIDPLGEYSDEQIWEALNSCHLADEVRKNELKLDSIVMQDGKNWSAGQRQLVCLGRVVLRRRKVLVLDEATSSVDPVTDNLIQNTLKNQFPECTDTPAKLMEDRSSLFSKLVSEYTMGSDY</sequence>
<dbReference type="PROSITE" id="PS50893">
    <property type="entry name" value="ABC_TRANSPORTER_2"/>
    <property type="match status" value="2"/>
</dbReference>
<dbReference type="GO" id="GO:0016020">
    <property type="term" value="C:membrane"/>
    <property type="evidence" value="ECO:0007669"/>
    <property type="project" value="UniProtKB-SubCell"/>
</dbReference>
<dbReference type="GO" id="GO:0016887">
    <property type="term" value="F:ATP hydrolysis activity"/>
    <property type="evidence" value="ECO:0007669"/>
    <property type="project" value="InterPro"/>
</dbReference>
<keyword evidence="4 12" id="KW-0812">Transmembrane</keyword>
<dbReference type="Gramene" id="TVU51018">
    <property type="protein sequence ID" value="TVU51018"/>
    <property type="gene ID" value="EJB05_02420"/>
</dbReference>
<dbReference type="Pfam" id="PF00005">
    <property type="entry name" value="ABC_tran"/>
    <property type="match status" value="2"/>
</dbReference>
<evidence type="ECO:0008006" key="17">
    <source>
        <dbReference type="Google" id="ProtNLM"/>
    </source>
</evidence>
<feature type="domain" description="ABC transmembrane type-1" evidence="14">
    <location>
        <begin position="232"/>
        <end position="509"/>
    </location>
</feature>
<dbReference type="Proteomes" id="UP000324897">
    <property type="component" value="Chromosome 6"/>
</dbReference>
<dbReference type="FunFam" id="3.40.50.300:FF:000508">
    <property type="entry name" value="ABC transporter C family member 5"/>
    <property type="match status" value="1"/>
</dbReference>
<evidence type="ECO:0000256" key="10">
    <source>
        <dbReference type="ARBA" id="ARBA00023136"/>
    </source>
</evidence>
<keyword evidence="3" id="KW-0813">Transport</keyword>
<dbReference type="Gene3D" id="1.20.1560.10">
    <property type="entry name" value="ABC transporter type 1, transmembrane domain"/>
    <property type="match status" value="2"/>
</dbReference>
<evidence type="ECO:0000256" key="1">
    <source>
        <dbReference type="ARBA" id="ARBA00004141"/>
    </source>
</evidence>
<evidence type="ECO:0000256" key="4">
    <source>
        <dbReference type="ARBA" id="ARBA00022692"/>
    </source>
</evidence>
<proteinExistence type="inferred from homology"/>
<evidence type="ECO:0000256" key="12">
    <source>
        <dbReference type="SAM" id="Phobius"/>
    </source>
</evidence>
<dbReference type="PROSITE" id="PS00211">
    <property type="entry name" value="ABC_TRANSPORTER_1"/>
    <property type="match status" value="1"/>
</dbReference>
<dbReference type="InterPro" id="IPR003593">
    <property type="entry name" value="AAA+_ATPase"/>
</dbReference>
<dbReference type="InterPro" id="IPR044746">
    <property type="entry name" value="ABCC_6TM_D1"/>
</dbReference>
<feature type="domain" description="ABC transporter" evidence="13">
    <location>
        <begin position="512"/>
        <end position="739"/>
    </location>
</feature>
<feature type="transmembrane region" description="Helical" evidence="12">
    <location>
        <begin position="956"/>
        <end position="974"/>
    </location>
</feature>
<gene>
    <name evidence="15" type="ORF">EJB05_02420</name>
</gene>
<dbReference type="InterPro" id="IPR050173">
    <property type="entry name" value="ABC_transporter_C-like"/>
</dbReference>
<evidence type="ECO:0000256" key="9">
    <source>
        <dbReference type="ARBA" id="ARBA00022989"/>
    </source>
</evidence>
<dbReference type="InterPro" id="IPR011527">
    <property type="entry name" value="ABC1_TM_dom"/>
</dbReference>
<keyword evidence="5" id="KW-0677">Repeat</keyword>